<evidence type="ECO:0000256" key="1">
    <source>
        <dbReference type="ARBA" id="ARBA00004761"/>
    </source>
</evidence>
<protein>
    <submittedName>
        <fullName evidence="6">2-keto-3-deoxy-6-phosphogluconate aldolase</fullName>
        <ecNumber evidence="6">4.1.3.42</ecNumber>
    </submittedName>
</protein>
<accession>A0AAC9LBI8</accession>
<evidence type="ECO:0000256" key="5">
    <source>
        <dbReference type="ARBA" id="ARBA00023277"/>
    </source>
</evidence>
<dbReference type="Proteomes" id="UP000185511">
    <property type="component" value="Chromosome"/>
</dbReference>
<keyword evidence="7" id="KW-1185">Reference proteome</keyword>
<evidence type="ECO:0000256" key="3">
    <source>
        <dbReference type="ARBA" id="ARBA00011233"/>
    </source>
</evidence>
<dbReference type="Gene3D" id="3.20.20.70">
    <property type="entry name" value="Aldolase class I"/>
    <property type="match status" value="1"/>
</dbReference>
<dbReference type="PROSITE" id="PS00160">
    <property type="entry name" value="ALDOLASE_KDPG_KHG_2"/>
    <property type="match status" value="1"/>
</dbReference>
<evidence type="ECO:0000256" key="4">
    <source>
        <dbReference type="ARBA" id="ARBA00023239"/>
    </source>
</evidence>
<gene>
    <name evidence="6" type="ORF">UA74_13350</name>
</gene>
<proteinExistence type="inferred from homology"/>
<dbReference type="EC" id="4.1.3.42" evidence="6"/>
<keyword evidence="4 6" id="KW-0456">Lyase</keyword>
<dbReference type="CDD" id="cd00452">
    <property type="entry name" value="KDPG_aldolase"/>
    <property type="match status" value="1"/>
</dbReference>
<evidence type="ECO:0000313" key="6">
    <source>
        <dbReference type="EMBL" id="APU14728.1"/>
    </source>
</evidence>
<dbReference type="Pfam" id="PF01081">
    <property type="entry name" value="Aldolase"/>
    <property type="match status" value="1"/>
</dbReference>
<dbReference type="EMBL" id="CP016076">
    <property type="protein sequence ID" value="APU14728.1"/>
    <property type="molecule type" value="Genomic_DNA"/>
</dbReference>
<dbReference type="RefSeq" id="WP_083683187.1">
    <property type="nucleotide sequence ID" value="NZ_CP016076.1"/>
</dbReference>
<dbReference type="PANTHER" id="PTHR30246">
    <property type="entry name" value="2-KETO-3-DEOXY-6-PHOSPHOGLUCONATE ALDOLASE"/>
    <property type="match status" value="1"/>
</dbReference>
<dbReference type="SUPFAM" id="SSF51569">
    <property type="entry name" value="Aldolase"/>
    <property type="match status" value="1"/>
</dbReference>
<evidence type="ECO:0000256" key="2">
    <source>
        <dbReference type="ARBA" id="ARBA00006906"/>
    </source>
</evidence>
<dbReference type="InterPro" id="IPR000887">
    <property type="entry name" value="Aldlse_KDPG_KHG"/>
</dbReference>
<evidence type="ECO:0000313" key="7">
    <source>
        <dbReference type="Proteomes" id="UP000185511"/>
    </source>
</evidence>
<name>A0AAC9LBI8_9PSEU</name>
<dbReference type="InterPro" id="IPR031338">
    <property type="entry name" value="KDPG/KHG_AS_2"/>
</dbReference>
<dbReference type="KEGG" id="acad:UA74_13350"/>
<reference evidence="7" key="1">
    <citation type="submission" date="2016-06" db="EMBL/GenBank/DDBJ databases">
        <title>Complete genome sequence of Actinoalloteichus fjordicus DSM 46855 (=ADI127-17), type strain of the new species Actinoalloteichus fjordicus.</title>
        <authorList>
            <person name="Ruckert C."/>
            <person name="Nouioui I."/>
            <person name="Willmese J."/>
            <person name="van Wezel G."/>
            <person name="Klenk H.-P."/>
            <person name="Kalinowski J."/>
            <person name="Zotchev S.B."/>
        </authorList>
    </citation>
    <scope>NUCLEOTIDE SEQUENCE [LARGE SCALE GENOMIC DNA]</scope>
    <source>
        <strain evidence="7">ADI127-7</strain>
    </source>
</reference>
<dbReference type="PANTHER" id="PTHR30246:SF1">
    <property type="entry name" value="2-DEHYDRO-3-DEOXY-6-PHOSPHOGALACTONATE ALDOLASE-RELATED"/>
    <property type="match status" value="1"/>
</dbReference>
<dbReference type="InterPro" id="IPR013785">
    <property type="entry name" value="Aldolase_TIM"/>
</dbReference>
<dbReference type="GO" id="GO:0106009">
    <property type="term" value="F:(4S)-4-hydroxy-2-oxoglutarate aldolase activity"/>
    <property type="evidence" value="ECO:0007669"/>
    <property type="project" value="UniProtKB-EC"/>
</dbReference>
<sequence>MNLSQRLAEERIVAIVRGRDAEAAFRAVLALWEEGIHLVEVSLTGADALRLIGRLAAERSGAAALGAGTVLSAQDAADVHTAGATFAVTPAIGPGTHAAIELGLPTLVGALTPTEVYAAHTAGATAVKLFPAAHGGGPGYLKALRDPFPTVPFVPVGGVDVEAARRYLELGALAVGVGSPLLAGAADGADLAELRDRARQFRAVAAEFPVQAGIAAAQGPAAHAAGRHGSEQSR</sequence>
<organism evidence="6 7">
    <name type="scientific">Actinoalloteichus fjordicus</name>
    <dbReference type="NCBI Taxonomy" id="1612552"/>
    <lineage>
        <taxon>Bacteria</taxon>
        <taxon>Bacillati</taxon>
        <taxon>Actinomycetota</taxon>
        <taxon>Actinomycetes</taxon>
        <taxon>Pseudonocardiales</taxon>
        <taxon>Pseudonocardiaceae</taxon>
        <taxon>Actinoalloteichus</taxon>
    </lineage>
</organism>
<keyword evidence="5" id="KW-0119">Carbohydrate metabolism</keyword>
<comment type="similarity">
    <text evidence="2">Belongs to the KHG/KDPG aldolase family.</text>
</comment>
<comment type="pathway">
    <text evidence="1">Carbohydrate acid metabolism.</text>
</comment>
<dbReference type="AlphaFoldDB" id="A0AAC9LBI8"/>
<comment type="subunit">
    <text evidence="3">Homotrimer.</text>
</comment>